<dbReference type="InterPro" id="IPR006427">
    <property type="entry name" value="Portal_HK97"/>
</dbReference>
<organism evidence="2 3">
    <name type="scientific">Lactobacillus helveticus</name>
    <name type="common">Lactobacillus suntoryeus</name>
    <dbReference type="NCBI Taxonomy" id="1587"/>
    <lineage>
        <taxon>Bacteria</taxon>
        <taxon>Bacillati</taxon>
        <taxon>Bacillota</taxon>
        <taxon>Bacilli</taxon>
        <taxon>Lactobacillales</taxon>
        <taxon>Lactobacillaceae</taxon>
        <taxon>Lactobacillus</taxon>
    </lineage>
</organism>
<feature type="region of interest" description="Disordered" evidence="1">
    <location>
        <begin position="364"/>
        <end position="384"/>
    </location>
</feature>
<proteinExistence type="predicted"/>
<dbReference type="Proteomes" id="UP000601587">
    <property type="component" value="Unassembled WGS sequence"/>
</dbReference>
<dbReference type="NCBIfam" id="TIGR01537">
    <property type="entry name" value="portal_HK97"/>
    <property type="match status" value="1"/>
</dbReference>
<dbReference type="EMBL" id="WCGB01000005">
    <property type="protein sequence ID" value="NRN90943.1"/>
    <property type="molecule type" value="Genomic_DNA"/>
</dbReference>
<evidence type="ECO:0000313" key="2">
    <source>
        <dbReference type="EMBL" id="NRN90943.1"/>
    </source>
</evidence>
<comment type="caution">
    <text evidence="2">The sequence shown here is derived from an EMBL/GenBank/DDBJ whole genome shotgun (WGS) entry which is preliminary data.</text>
</comment>
<accession>A0A9Q5C4L5</accession>
<reference evidence="2" key="1">
    <citation type="submission" date="2019-09" db="EMBL/GenBank/DDBJ databases">
        <title>Comparative genomic analysis of Lactobacillus helveticus.</title>
        <authorList>
            <person name="Zhang H."/>
            <person name="Chen Y."/>
            <person name="Zhong Z."/>
        </authorList>
    </citation>
    <scope>NUCLEOTIDE SEQUENCE</scope>
    <source>
        <strain evidence="2">IMAU50013</strain>
    </source>
</reference>
<dbReference type="Pfam" id="PF04860">
    <property type="entry name" value="Phage_portal"/>
    <property type="match status" value="1"/>
</dbReference>
<evidence type="ECO:0000256" key="1">
    <source>
        <dbReference type="SAM" id="MobiDB-lite"/>
    </source>
</evidence>
<evidence type="ECO:0000313" key="3">
    <source>
        <dbReference type="Proteomes" id="UP000601587"/>
    </source>
</evidence>
<evidence type="ECO:0008006" key="4">
    <source>
        <dbReference type="Google" id="ProtNLM"/>
    </source>
</evidence>
<dbReference type="InterPro" id="IPR006944">
    <property type="entry name" value="Phage/GTA_portal"/>
</dbReference>
<name>A0A9Q5C4L5_LACHE</name>
<protein>
    <recommendedName>
        <fullName evidence="4">Phage portal protein</fullName>
    </recommendedName>
</protein>
<feature type="compositionally biased region" description="Low complexity" evidence="1">
    <location>
        <begin position="372"/>
        <end position="384"/>
    </location>
</feature>
<dbReference type="RefSeq" id="WP_173004050.1">
    <property type="nucleotide sequence ID" value="NZ_WCGB01000005.1"/>
</dbReference>
<dbReference type="AlphaFoldDB" id="A0A9Q5C4L5"/>
<sequence>MPVFNFNKNSRQTVDLDSTDFIDYLTGGNNAKYVTADQALQNSDLYSLISQLSADLALVVFQTPSQRMQKFLANPSTDTNGFSFWQGMFAQLLLDGNAYAYRWQNDNGVDLYWEGLRPSQVNVYKDLDGQGLLYDVDFDEPNIGAISNIPQGEMIHFRLMSKNSIGIKGYSPLRALTDELAIKNKSNDLTKSALDQSVMAPGILTIQGGGLLDESKKAARSRAFVRQQKSSVNGPIVLDDLETYQPLEIKSDVAKLLAQVDWTSKQIAKVYGLPDSYLNGAGDQQSNLDQENNQYAKALKRFIGPIVSELNNKLNTTVTPDMRPSVDAIGDSFAGRISNMVKDNTISASQAQFILKRSGYFPQDLPAYQPQEGSESNENNSNEG</sequence>
<gene>
    <name evidence="2" type="ORF">IMAU50013_00469</name>
</gene>